<evidence type="ECO:0000256" key="2">
    <source>
        <dbReference type="SAM" id="Phobius"/>
    </source>
</evidence>
<dbReference type="GeneID" id="71998286"/>
<reference evidence="3 4" key="1">
    <citation type="journal article" date="2021" name="Environ. Microbiol.">
        <title>Gene family expansions and transcriptome signatures uncover fungal adaptations to wood decay.</title>
        <authorList>
            <person name="Hage H."/>
            <person name="Miyauchi S."/>
            <person name="Viragh M."/>
            <person name="Drula E."/>
            <person name="Min B."/>
            <person name="Chaduli D."/>
            <person name="Navarro D."/>
            <person name="Favel A."/>
            <person name="Norest M."/>
            <person name="Lesage-Meessen L."/>
            <person name="Balint B."/>
            <person name="Merenyi Z."/>
            <person name="de Eugenio L."/>
            <person name="Morin E."/>
            <person name="Martinez A.T."/>
            <person name="Baldrian P."/>
            <person name="Stursova M."/>
            <person name="Martinez M.J."/>
            <person name="Novotny C."/>
            <person name="Magnuson J.K."/>
            <person name="Spatafora J.W."/>
            <person name="Maurice S."/>
            <person name="Pangilinan J."/>
            <person name="Andreopoulos W."/>
            <person name="LaButti K."/>
            <person name="Hundley H."/>
            <person name="Na H."/>
            <person name="Kuo A."/>
            <person name="Barry K."/>
            <person name="Lipzen A."/>
            <person name="Henrissat B."/>
            <person name="Riley R."/>
            <person name="Ahrendt S."/>
            <person name="Nagy L.G."/>
            <person name="Grigoriev I.V."/>
            <person name="Martin F."/>
            <person name="Rosso M.N."/>
        </authorList>
    </citation>
    <scope>NUCLEOTIDE SEQUENCE [LARGE SCALE GENOMIC DNA]</scope>
    <source>
        <strain evidence="3 4">CIRM-BRFM 1785</strain>
    </source>
</reference>
<gene>
    <name evidence="3" type="ORF">C8Q71DRAFT_287510</name>
</gene>
<organism evidence="3 4">
    <name type="scientific">Rhodofomes roseus</name>
    <dbReference type="NCBI Taxonomy" id="34475"/>
    <lineage>
        <taxon>Eukaryota</taxon>
        <taxon>Fungi</taxon>
        <taxon>Dikarya</taxon>
        <taxon>Basidiomycota</taxon>
        <taxon>Agaricomycotina</taxon>
        <taxon>Agaricomycetes</taxon>
        <taxon>Polyporales</taxon>
        <taxon>Rhodofomes</taxon>
    </lineage>
</organism>
<dbReference type="EMBL" id="JADCUA010000024">
    <property type="protein sequence ID" value="KAH9831851.1"/>
    <property type="molecule type" value="Genomic_DNA"/>
</dbReference>
<feature type="transmembrane region" description="Helical" evidence="2">
    <location>
        <begin position="303"/>
        <end position="324"/>
    </location>
</feature>
<feature type="compositionally biased region" description="Polar residues" evidence="1">
    <location>
        <begin position="436"/>
        <end position="450"/>
    </location>
</feature>
<feature type="compositionally biased region" description="Basic and acidic residues" evidence="1">
    <location>
        <begin position="16"/>
        <end position="34"/>
    </location>
</feature>
<protein>
    <recommendedName>
        <fullName evidence="5">Transmembrane protein</fullName>
    </recommendedName>
</protein>
<dbReference type="Proteomes" id="UP000814176">
    <property type="component" value="Unassembled WGS sequence"/>
</dbReference>
<dbReference type="RefSeq" id="XP_047774948.1">
    <property type="nucleotide sequence ID" value="XM_047917554.1"/>
</dbReference>
<dbReference type="PANTHER" id="PTHR42024">
    <property type="entry name" value="AMINO ACID PERMEASE_ SLC12A DOMAIN-CONTAINING PROTEIN"/>
    <property type="match status" value="1"/>
</dbReference>
<keyword evidence="2" id="KW-1133">Transmembrane helix</keyword>
<evidence type="ECO:0000256" key="1">
    <source>
        <dbReference type="SAM" id="MobiDB-lite"/>
    </source>
</evidence>
<evidence type="ECO:0000313" key="4">
    <source>
        <dbReference type="Proteomes" id="UP000814176"/>
    </source>
</evidence>
<feature type="transmembrane region" description="Helical" evidence="2">
    <location>
        <begin position="276"/>
        <end position="297"/>
    </location>
</feature>
<feature type="compositionally biased region" description="Polar residues" evidence="1">
    <location>
        <begin position="1"/>
        <end position="14"/>
    </location>
</feature>
<feature type="transmembrane region" description="Helical" evidence="2">
    <location>
        <begin position="118"/>
        <end position="141"/>
    </location>
</feature>
<dbReference type="PANTHER" id="PTHR42024:SF1">
    <property type="entry name" value="AMINO ACID PERMEASE_ SLC12A DOMAIN-CONTAINING PROTEIN"/>
    <property type="match status" value="1"/>
</dbReference>
<keyword evidence="4" id="KW-1185">Reference proteome</keyword>
<sequence>MADRPGSQTSTTPTAVDDRRHNHAPDHQDSRNSSEKQSSSVKKERPTVAIQQPNSNDAASAVLFYDEPPPLNYTVKTGGRERAIIIWFTLLFAESCILPLILFYSLSWGAHLSTTKNLAIITSLIGTVSGYKFAQRMWFLWFTRDHVSRRPIGAGRWGVDFFQFILSLAMAAFFIPLIIGSSVTPGSPRITAMALPCVMLVLTLPLLITGLFPYRVRVPWRVSSFPPRQPLPPLGYCYVEDIVAVDGGGCTQFRQAWRTRYEESQVIRHLIHQLSVWWGASGLIVAAGLLAACWAASVDTGYGLGYGVPWLWALLMAMVTVVRVHNELLRERREWVERVKEVHRARRLRIREGKYDPPALPTTMDEGVRHDLDARRTMGWQDSEAGDRTASDGHWWVRSQSSRARRGVVSSPTREMSEGSESPSRPEPAVTRSRRSGSPVSTSVVEDSPV</sequence>
<feature type="transmembrane region" description="Helical" evidence="2">
    <location>
        <begin position="84"/>
        <end position="106"/>
    </location>
</feature>
<feature type="transmembrane region" description="Helical" evidence="2">
    <location>
        <begin position="161"/>
        <end position="179"/>
    </location>
</feature>
<name>A0ABQ8K4L5_9APHY</name>
<comment type="caution">
    <text evidence="3">The sequence shown here is derived from an EMBL/GenBank/DDBJ whole genome shotgun (WGS) entry which is preliminary data.</text>
</comment>
<proteinExistence type="predicted"/>
<evidence type="ECO:0008006" key="5">
    <source>
        <dbReference type="Google" id="ProtNLM"/>
    </source>
</evidence>
<keyword evidence="2" id="KW-0812">Transmembrane</keyword>
<feature type="region of interest" description="Disordered" evidence="1">
    <location>
        <begin position="1"/>
        <end position="52"/>
    </location>
</feature>
<evidence type="ECO:0000313" key="3">
    <source>
        <dbReference type="EMBL" id="KAH9831851.1"/>
    </source>
</evidence>
<feature type="region of interest" description="Disordered" evidence="1">
    <location>
        <begin position="401"/>
        <end position="450"/>
    </location>
</feature>
<keyword evidence="2" id="KW-0472">Membrane</keyword>
<feature type="transmembrane region" description="Helical" evidence="2">
    <location>
        <begin position="191"/>
        <end position="214"/>
    </location>
</feature>
<accession>A0ABQ8K4L5</accession>